<evidence type="ECO:0000313" key="1">
    <source>
        <dbReference type="EMBL" id="ETW75425.1"/>
    </source>
</evidence>
<name>W4JQR5_HETIT</name>
<evidence type="ECO:0000313" key="2">
    <source>
        <dbReference type="Proteomes" id="UP000030671"/>
    </source>
</evidence>
<dbReference type="GeneID" id="20671674"/>
<dbReference type="AlphaFoldDB" id="W4JQR5"/>
<dbReference type="Proteomes" id="UP000030671">
    <property type="component" value="Unassembled WGS sequence"/>
</dbReference>
<reference evidence="1 2" key="1">
    <citation type="journal article" date="2012" name="New Phytol.">
        <title>Insight into trade-off between wood decay and parasitism from the genome of a fungal forest pathogen.</title>
        <authorList>
            <person name="Olson A."/>
            <person name="Aerts A."/>
            <person name="Asiegbu F."/>
            <person name="Belbahri L."/>
            <person name="Bouzid O."/>
            <person name="Broberg A."/>
            <person name="Canback B."/>
            <person name="Coutinho P.M."/>
            <person name="Cullen D."/>
            <person name="Dalman K."/>
            <person name="Deflorio G."/>
            <person name="van Diepen L.T."/>
            <person name="Dunand C."/>
            <person name="Duplessis S."/>
            <person name="Durling M."/>
            <person name="Gonthier P."/>
            <person name="Grimwood J."/>
            <person name="Fossdal C.G."/>
            <person name="Hansson D."/>
            <person name="Henrissat B."/>
            <person name="Hietala A."/>
            <person name="Himmelstrand K."/>
            <person name="Hoffmeister D."/>
            <person name="Hogberg N."/>
            <person name="James T.Y."/>
            <person name="Karlsson M."/>
            <person name="Kohler A."/>
            <person name="Kues U."/>
            <person name="Lee Y.H."/>
            <person name="Lin Y.C."/>
            <person name="Lind M."/>
            <person name="Lindquist E."/>
            <person name="Lombard V."/>
            <person name="Lucas S."/>
            <person name="Lunden K."/>
            <person name="Morin E."/>
            <person name="Murat C."/>
            <person name="Park J."/>
            <person name="Raffaello T."/>
            <person name="Rouze P."/>
            <person name="Salamov A."/>
            <person name="Schmutz J."/>
            <person name="Solheim H."/>
            <person name="Stahlberg J."/>
            <person name="Velez H."/>
            <person name="de Vries R.P."/>
            <person name="Wiebenga A."/>
            <person name="Woodward S."/>
            <person name="Yakovlev I."/>
            <person name="Garbelotto M."/>
            <person name="Martin F."/>
            <person name="Grigoriev I.V."/>
            <person name="Stenlid J."/>
        </authorList>
    </citation>
    <scope>NUCLEOTIDE SEQUENCE [LARGE SCALE GENOMIC DNA]</scope>
    <source>
        <strain evidence="1 2">TC 32-1</strain>
    </source>
</reference>
<gene>
    <name evidence="1" type="ORF">HETIRDRAFT_331650</name>
</gene>
<dbReference type="EMBL" id="KI925466">
    <property type="protein sequence ID" value="ETW75425.1"/>
    <property type="molecule type" value="Genomic_DNA"/>
</dbReference>
<dbReference type="KEGG" id="hir:HETIRDRAFT_331650"/>
<keyword evidence="2" id="KW-1185">Reference proteome</keyword>
<dbReference type="RefSeq" id="XP_009552844.1">
    <property type="nucleotide sequence ID" value="XM_009554549.1"/>
</dbReference>
<dbReference type="OrthoDB" id="3271031at2759"/>
<accession>W4JQR5</accession>
<dbReference type="HOGENOM" id="CLU_2015567_0_0_1"/>
<dbReference type="InParanoid" id="W4JQR5"/>
<proteinExistence type="predicted"/>
<sequence length="123" mass="14333">MMCQIHRAGIRHHGFAKYNVLDNSRVPIVIGFEDATEEVCQYKMEIIVDAFTPHPPDFNCKELFDVCQELEIWKPSLVLYGHQYVDVYLLEDVDELVKMAPPYWSRQRAYSTASRTIEEHAKG</sequence>
<protein>
    <submittedName>
        <fullName evidence="1">Uncharacterized protein</fullName>
    </submittedName>
</protein>
<organism evidence="1 2">
    <name type="scientific">Heterobasidion irregulare (strain TC 32-1)</name>
    <dbReference type="NCBI Taxonomy" id="747525"/>
    <lineage>
        <taxon>Eukaryota</taxon>
        <taxon>Fungi</taxon>
        <taxon>Dikarya</taxon>
        <taxon>Basidiomycota</taxon>
        <taxon>Agaricomycotina</taxon>
        <taxon>Agaricomycetes</taxon>
        <taxon>Russulales</taxon>
        <taxon>Bondarzewiaceae</taxon>
        <taxon>Heterobasidion</taxon>
        <taxon>Heterobasidion annosum species complex</taxon>
    </lineage>
</organism>